<gene>
    <name evidence="4" type="ORF">PSU4_37410</name>
</gene>
<comment type="caution">
    <text evidence="4">The sequence shown here is derived from an EMBL/GenBank/DDBJ whole genome shotgun (WGS) entry which is preliminary data.</text>
</comment>
<dbReference type="InterPro" id="IPR041098">
    <property type="entry name" value="Rv2175c_C"/>
</dbReference>
<dbReference type="Pfam" id="PF18367">
    <property type="entry name" value="Rv2175c_C"/>
    <property type="match status" value="1"/>
</dbReference>
<evidence type="ECO:0000313" key="4">
    <source>
        <dbReference type="EMBL" id="GEL24787.1"/>
    </source>
</evidence>
<protein>
    <submittedName>
        <fullName evidence="4">Uncharacterized protein</fullName>
    </submittedName>
</protein>
<evidence type="ECO:0000259" key="3">
    <source>
        <dbReference type="Pfam" id="PF21531"/>
    </source>
</evidence>
<organism evidence="4 5">
    <name type="scientific">Pseudonocardia sulfidoxydans NBRC 16205</name>
    <dbReference type="NCBI Taxonomy" id="1223511"/>
    <lineage>
        <taxon>Bacteria</taxon>
        <taxon>Bacillati</taxon>
        <taxon>Actinomycetota</taxon>
        <taxon>Actinomycetes</taxon>
        <taxon>Pseudonocardiales</taxon>
        <taxon>Pseudonocardiaceae</taxon>
        <taxon>Pseudonocardia</taxon>
    </lineage>
</organism>
<feature type="domain" description="Rv2175c C-terminal" evidence="2">
    <location>
        <begin position="186"/>
        <end position="240"/>
    </location>
</feature>
<dbReference type="GO" id="GO:0003677">
    <property type="term" value="F:DNA binding"/>
    <property type="evidence" value="ECO:0007669"/>
    <property type="project" value="InterPro"/>
</dbReference>
<feature type="domain" description="DNA-binding protein Rv2175c wHTH" evidence="3">
    <location>
        <begin position="126"/>
        <end position="180"/>
    </location>
</feature>
<sequence>MPDTEARTVLVVILLDGPAGVSAMFGALKYLIGDPPSGQLLLRHLNVGRLRFDLTLSEDAIRRSQKDPHWIRKSFIREDPLLAHEWWRLIGENTQLESPGTPRQLSDRQRGGSLVPAGSGDISRRPTETDVDFARTATLSLDQVAAALAISRSGVLQLVRDGWLLGVRRDGLLQVPAAFIQGNGVVLGLAGVVVLLRDGGYSDDEILRWLFTNNDSIPGTPIDALRAGRLKEIRRRVQDMVS</sequence>
<dbReference type="EMBL" id="BJVJ01000040">
    <property type="protein sequence ID" value="GEL24787.1"/>
    <property type="molecule type" value="Genomic_DNA"/>
</dbReference>
<dbReference type="AlphaFoldDB" id="A0A511DK30"/>
<dbReference type="InterPro" id="IPR048576">
    <property type="entry name" value="Rv2175c_wHTH"/>
</dbReference>
<evidence type="ECO:0000256" key="1">
    <source>
        <dbReference type="SAM" id="MobiDB-lite"/>
    </source>
</evidence>
<name>A0A511DK30_9PSEU</name>
<reference evidence="4 5" key="1">
    <citation type="submission" date="2019-07" db="EMBL/GenBank/DDBJ databases">
        <title>Whole genome shotgun sequence of Pseudonocardia sulfidoxydans NBRC 16205.</title>
        <authorList>
            <person name="Hosoyama A."/>
            <person name="Uohara A."/>
            <person name="Ohji S."/>
            <person name="Ichikawa N."/>
        </authorList>
    </citation>
    <scope>NUCLEOTIDE SEQUENCE [LARGE SCALE GENOMIC DNA]</scope>
    <source>
        <strain evidence="4 5">NBRC 16205</strain>
    </source>
</reference>
<feature type="region of interest" description="Disordered" evidence="1">
    <location>
        <begin position="97"/>
        <end position="126"/>
    </location>
</feature>
<dbReference type="Proteomes" id="UP000321685">
    <property type="component" value="Unassembled WGS sequence"/>
</dbReference>
<evidence type="ECO:0000259" key="2">
    <source>
        <dbReference type="Pfam" id="PF18367"/>
    </source>
</evidence>
<evidence type="ECO:0000313" key="5">
    <source>
        <dbReference type="Proteomes" id="UP000321685"/>
    </source>
</evidence>
<keyword evidence="5" id="KW-1185">Reference proteome</keyword>
<accession>A0A511DK30</accession>
<dbReference type="Pfam" id="PF21531">
    <property type="entry name" value="Rv2175c_wHTH"/>
    <property type="match status" value="1"/>
</dbReference>
<proteinExistence type="predicted"/>